<dbReference type="GO" id="GO:0007584">
    <property type="term" value="P:response to nutrient"/>
    <property type="evidence" value="ECO:0007669"/>
    <property type="project" value="TreeGrafter"/>
</dbReference>
<dbReference type="GO" id="GO:0003863">
    <property type="term" value="F:branched-chain 2-oxo acid dehydrogenase activity"/>
    <property type="evidence" value="ECO:0007669"/>
    <property type="project" value="UniProtKB-EC"/>
</dbReference>
<dbReference type="SUPFAM" id="SSF52518">
    <property type="entry name" value="Thiamin diphosphate-binding fold (THDP-binding)"/>
    <property type="match status" value="1"/>
</dbReference>
<dbReference type="PANTHER" id="PTHR42980:SF1">
    <property type="entry name" value="2-OXOISOVALERATE DEHYDROGENASE SUBUNIT BETA, MITOCHONDRIAL"/>
    <property type="match status" value="1"/>
</dbReference>
<dbReference type="AlphaFoldDB" id="A0A5Q2F9C5"/>
<dbReference type="CDD" id="cd07036">
    <property type="entry name" value="TPP_PYR_E1-PDHc-beta_like"/>
    <property type="match status" value="1"/>
</dbReference>
<dbReference type="InterPro" id="IPR033248">
    <property type="entry name" value="Transketolase_C"/>
</dbReference>
<organism evidence="5 6">
    <name type="scientific">Raineyella fluvialis</name>
    <dbReference type="NCBI Taxonomy" id="2662261"/>
    <lineage>
        <taxon>Bacteria</taxon>
        <taxon>Bacillati</taxon>
        <taxon>Actinomycetota</taxon>
        <taxon>Actinomycetes</taxon>
        <taxon>Propionibacteriales</taxon>
        <taxon>Propionibacteriaceae</taxon>
        <taxon>Raineyella</taxon>
    </lineage>
</organism>
<feature type="domain" description="Transketolase-like pyrimidine-binding" evidence="4">
    <location>
        <begin position="24"/>
        <end position="199"/>
    </location>
</feature>
<dbReference type="InterPro" id="IPR029061">
    <property type="entry name" value="THDP-binding"/>
</dbReference>
<dbReference type="SUPFAM" id="SSF52922">
    <property type="entry name" value="TK C-terminal domain-like"/>
    <property type="match status" value="1"/>
</dbReference>
<evidence type="ECO:0000256" key="3">
    <source>
        <dbReference type="ARBA" id="ARBA00023002"/>
    </source>
</evidence>
<accession>A0A5Q2F9C5</accession>
<dbReference type="GO" id="GO:0000287">
    <property type="term" value="F:magnesium ion binding"/>
    <property type="evidence" value="ECO:0007669"/>
    <property type="project" value="UniProtKB-ARBA"/>
</dbReference>
<comment type="cofactor">
    <cofactor evidence="1">
        <name>thiamine diphosphate</name>
        <dbReference type="ChEBI" id="CHEBI:58937"/>
    </cofactor>
</comment>
<evidence type="ECO:0000313" key="6">
    <source>
        <dbReference type="Proteomes" id="UP000386847"/>
    </source>
</evidence>
<dbReference type="KEGG" id="rain:Rai3103_07720"/>
<dbReference type="EMBL" id="CP045725">
    <property type="protein sequence ID" value="QGF23570.1"/>
    <property type="molecule type" value="Genomic_DNA"/>
</dbReference>
<dbReference type="Pfam" id="PF02780">
    <property type="entry name" value="Transketolase_C"/>
    <property type="match status" value="1"/>
</dbReference>
<dbReference type="Gene3D" id="3.40.50.970">
    <property type="match status" value="1"/>
</dbReference>
<evidence type="ECO:0000259" key="4">
    <source>
        <dbReference type="SMART" id="SM00861"/>
    </source>
</evidence>
<dbReference type="Pfam" id="PF02779">
    <property type="entry name" value="Transket_pyr"/>
    <property type="match status" value="1"/>
</dbReference>
<dbReference type="FunFam" id="3.40.50.920:FF:000001">
    <property type="entry name" value="Pyruvate dehydrogenase E1 beta subunit"/>
    <property type="match status" value="1"/>
</dbReference>
<proteinExistence type="predicted"/>
<evidence type="ECO:0000256" key="1">
    <source>
        <dbReference type="ARBA" id="ARBA00001964"/>
    </source>
</evidence>
<dbReference type="InterPro" id="IPR009014">
    <property type="entry name" value="Transketo_C/PFOR_II"/>
</dbReference>
<keyword evidence="3" id="KW-0560">Oxidoreductase</keyword>
<dbReference type="EC" id="1.2.4.4" evidence="2"/>
<dbReference type="SMART" id="SM00861">
    <property type="entry name" value="Transket_pyr"/>
    <property type="match status" value="1"/>
</dbReference>
<dbReference type="InterPro" id="IPR005475">
    <property type="entry name" value="Transketolase-like_Pyr-bd"/>
</dbReference>
<evidence type="ECO:0000256" key="2">
    <source>
        <dbReference type="ARBA" id="ARBA00012277"/>
    </source>
</evidence>
<dbReference type="Proteomes" id="UP000386847">
    <property type="component" value="Chromosome"/>
</dbReference>
<protein>
    <recommendedName>
        <fullName evidence="2">3-methyl-2-oxobutanoate dehydrogenase (2-methylpropanoyl-transferring)</fullName>
        <ecNumber evidence="2">1.2.4.4</ecNumber>
    </recommendedName>
</protein>
<sequence>MSAARATQDKRVRRAPVITEPTTLTMGKALTAGLRAAMAADEKVLVAGEDVGALGGVFRITEGLLDEFGTERVRDTPLGESGIIGTAIGMAMRGWRPVLEIQFDGFVFPGFSQITTQLAHIHSRTGGRVPMPVVVRIPFEGGIGAIEHHSESIESYFIHTPGLKVVSPSSPQDAYWMIQQAVAANDPVIFLEPKRLYHQKGEVDPTAPPRGLFESAVLRPGTDVTLVSYGGTVPTCLEAAKAAGAEGTSLEVIDLRSLSPLDLAPVEASVRKTGRLVVVHEAPQTLGPGAEVAARIQEHCFWSLEAPVLRVTGYDVLYPPSKVERHHIPDLDRILDAVDRSLDY</sequence>
<gene>
    <name evidence="5" type="ORF">Rai3103_07720</name>
</gene>
<dbReference type="GO" id="GO:0009083">
    <property type="term" value="P:branched-chain amino acid catabolic process"/>
    <property type="evidence" value="ECO:0007669"/>
    <property type="project" value="TreeGrafter"/>
</dbReference>
<dbReference type="FunFam" id="3.40.50.970:FF:000001">
    <property type="entry name" value="Pyruvate dehydrogenase E1 beta subunit"/>
    <property type="match status" value="1"/>
</dbReference>
<reference evidence="5 6" key="1">
    <citation type="submission" date="2019-10" db="EMBL/GenBank/DDBJ databases">
        <title>Genomic analysis of Raineyella sp. CBA3103.</title>
        <authorList>
            <person name="Roh S.W."/>
        </authorList>
    </citation>
    <scope>NUCLEOTIDE SEQUENCE [LARGE SCALE GENOMIC DNA]</scope>
    <source>
        <strain evidence="5 6">CBA3103</strain>
    </source>
</reference>
<dbReference type="PANTHER" id="PTHR42980">
    <property type="entry name" value="2-OXOISOVALERATE DEHYDROGENASE SUBUNIT BETA-RELATED"/>
    <property type="match status" value="1"/>
</dbReference>
<evidence type="ECO:0000313" key="5">
    <source>
        <dbReference type="EMBL" id="QGF23570.1"/>
    </source>
</evidence>
<name>A0A5Q2F9C5_9ACTN</name>
<keyword evidence="6" id="KW-1185">Reference proteome</keyword>
<dbReference type="Gene3D" id="3.40.50.920">
    <property type="match status" value="1"/>
</dbReference>